<keyword evidence="4" id="KW-1185">Reference proteome</keyword>
<dbReference type="EMBL" id="CVQI01012447">
    <property type="protein sequence ID" value="CRK21864.1"/>
    <property type="molecule type" value="Genomic_DNA"/>
</dbReference>
<reference evidence="4 5" key="1">
    <citation type="submission" date="2015-05" db="EMBL/GenBank/DDBJ databases">
        <authorList>
            <person name="Fogelqvist Johan"/>
        </authorList>
    </citation>
    <scope>NUCLEOTIDE SEQUENCE [LARGE SCALE GENOMIC DNA]</scope>
    <source>
        <strain evidence="3">VL1</strain>
        <strain evidence="2">VL2</strain>
    </source>
</reference>
<dbReference type="Proteomes" id="UP000045706">
    <property type="component" value="Unassembled WGS sequence"/>
</dbReference>
<name>A0A0G4LIY9_VERLO</name>
<feature type="compositionally biased region" description="Low complexity" evidence="1">
    <location>
        <begin position="14"/>
        <end position="25"/>
    </location>
</feature>
<organism evidence="2 5">
    <name type="scientific">Verticillium longisporum</name>
    <name type="common">Verticillium dahliae var. longisporum</name>
    <dbReference type="NCBI Taxonomy" id="100787"/>
    <lineage>
        <taxon>Eukaryota</taxon>
        <taxon>Fungi</taxon>
        <taxon>Dikarya</taxon>
        <taxon>Ascomycota</taxon>
        <taxon>Pezizomycotina</taxon>
        <taxon>Sordariomycetes</taxon>
        <taxon>Hypocreomycetidae</taxon>
        <taxon>Glomerellales</taxon>
        <taxon>Plectosphaerellaceae</taxon>
        <taxon>Verticillium</taxon>
    </lineage>
</organism>
<feature type="region of interest" description="Disordered" evidence="1">
    <location>
        <begin position="1"/>
        <end position="51"/>
    </location>
</feature>
<gene>
    <name evidence="3" type="ORF">BN1708_013245</name>
    <name evidence="2" type="ORF">BN1723_012502</name>
</gene>
<evidence type="ECO:0000313" key="4">
    <source>
        <dbReference type="Proteomes" id="UP000044602"/>
    </source>
</evidence>
<feature type="region of interest" description="Disordered" evidence="1">
    <location>
        <begin position="114"/>
        <end position="152"/>
    </location>
</feature>
<protein>
    <submittedName>
        <fullName evidence="2">Uncharacterized protein</fullName>
    </submittedName>
</protein>
<evidence type="ECO:0000313" key="3">
    <source>
        <dbReference type="EMBL" id="CRK21977.1"/>
    </source>
</evidence>
<sequence>MSLWSTLHSPGERPAVPSPTTTATVKQAVQPHIGSAKAASVRSSDNPDHDHRSVGQVVLFAEEAVQTATSPKVSSLTPDVAAPAALPCGLLEIGKTVATLSDASPQTDLSAYHKLKKAPLSRSKPGSARSRPTKRARESSIEPQPQRKKAPKAVKLDRSMVYDVENLTNFAFRNGTMYCKAEWAPTEVQLCDVVGDEAMAICEREITSRFGADVWAKQKAACFDQKPEIQDVNDRITS</sequence>
<dbReference type="EMBL" id="CVQH01013336">
    <property type="protein sequence ID" value="CRK21977.1"/>
    <property type="molecule type" value="Genomic_DNA"/>
</dbReference>
<evidence type="ECO:0000313" key="5">
    <source>
        <dbReference type="Proteomes" id="UP000045706"/>
    </source>
</evidence>
<evidence type="ECO:0000313" key="2">
    <source>
        <dbReference type="EMBL" id="CRK21864.1"/>
    </source>
</evidence>
<evidence type="ECO:0000256" key="1">
    <source>
        <dbReference type="SAM" id="MobiDB-lite"/>
    </source>
</evidence>
<dbReference type="AlphaFoldDB" id="A0A0G4LIY9"/>
<dbReference type="Proteomes" id="UP000044602">
    <property type="component" value="Unassembled WGS sequence"/>
</dbReference>
<proteinExistence type="predicted"/>
<accession>A0A0G4LIY9</accession>